<accession>A0A6M4GYC7</accession>
<feature type="domain" description="DUF4189" evidence="2">
    <location>
        <begin position="24"/>
        <end position="112"/>
    </location>
</feature>
<organism evidence="3 4">
    <name type="scientific">Usitatibacter rugosus</name>
    <dbReference type="NCBI Taxonomy" id="2732067"/>
    <lineage>
        <taxon>Bacteria</taxon>
        <taxon>Pseudomonadati</taxon>
        <taxon>Pseudomonadota</taxon>
        <taxon>Betaproteobacteria</taxon>
        <taxon>Nitrosomonadales</taxon>
        <taxon>Usitatibacteraceae</taxon>
        <taxon>Usitatibacter</taxon>
    </lineage>
</organism>
<evidence type="ECO:0000259" key="2">
    <source>
        <dbReference type="Pfam" id="PF13827"/>
    </source>
</evidence>
<keyword evidence="4" id="KW-1185">Reference proteome</keyword>
<protein>
    <recommendedName>
        <fullName evidence="2">DUF4189 domain-containing protein</fullName>
    </recommendedName>
</protein>
<name>A0A6M4GYC7_9PROT</name>
<dbReference type="Pfam" id="PF13827">
    <property type="entry name" value="DUF4189"/>
    <property type="match status" value="1"/>
</dbReference>
<dbReference type="KEGG" id="uru:DSM104443_03366"/>
<dbReference type="InterPro" id="IPR025240">
    <property type="entry name" value="DUF4189"/>
</dbReference>
<dbReference type="EMBL" id="CP053069">
    <property type="protein sequence ID" value="QJR12281.1"/>
    <property type="molecule type" value="Genomic_DNA"/>
</dbReference>
<sequence>MKIKSIVAVASLAIALPFQALASGAIAVDEEYGAVFGTASGQASKWDAGRSALAKCVDTGSHNCKVAVRYEQCGAYVASWRFSSVGTGATKAEAVKSAMKGCTECKLVIAECEGTKSNLIATSAVR</sequence>
<dbReference type="RefSeq" id="WP_171094357.1">
    <property type="nucleotide sequence ID" value="NZ_CP053069.1"/>
</dbReference>
<feature type="chain" id="PRO_5026912822" description="DUF4189 domain-containing protein" evidence="1">
    <location>
        <begin position="23"/>
        <end position="126"/>
    </location>
</feature>
<reference evidence="3 4" key="1">
    <citation type="submission" date="2020-04" db="EMBL/GenBank/DDBJ databases">
        <title>Usitatibacter rugosus gen. nov., sp. nov. and Usitatibacter palustris sp. nov., novel members of Usitatibacteraceae fam. nov. within the order Nitrosomonadales isolated from soil.</title>
        <authorList>
            <person name="Huber K.J."/>
            <person name="Neumann-Schaal M."/>
            <person name="Geppert A."/>
            <person name="Luckner M."/>
            <person name="Wanner G."/>
            <person name="Overmann J."/>
        </authorList>
    </citation>
    <scope>NUCLEOTIDE SEQUENCE [LARGE SCALE GENOMIC DNA]</scope>
    <source>
        <strain evidence="3 4">0125_3</strain>
    </source>
</reference>
<feature type="signal peptide" evidence="1">
    <location>
        <begin position="1"/>
        <end position="22"/>
    </location>
</feature>
<dbReference type="AlphaFoldDB" id="A0A6M4GYC7"/>
<proteinExistence type="predicted"/>
<gene>
    <name evidence="3" type="ORF">DSM104443_03366</name>
</gene>
<evidence type="ECO:0000313" key="3">
    <source>
        <dbReference type="EMBL" id="QJR12281.1"/>
    </source>
</evidence>
<dbReference type="Proteomes" id="UP000501534">
    <property type="component" value="Chromosome"/>
</dbReference>
<evidence type="ECO:0000256" key="1">
    <source>
        <dbReference type="SAM" id="SignalP"/>
    </source>
</evidence>
<evidence type="ECO:0000313" key="4">
    <source>
        <dbReference type="Proteomes" id="UP000501534"/>
    </source>
</evidence>
<keyword evidence="1" id="KW-0732">Signal</keyword>